<dbReference type="Proteomes" id="UP000260644">
    <property type="component" value="Unassembled WGS sequence"/>
</dbReference>
<feature type="domain" description="ABC3 transporter permease C-terminal" evidence="7">
    <location>
        <begin position="282"/>
        <end position="396"/>
    </location>
</feature>
<keyword evidence="10" id="KW-1185">Reference proteome</keyword>
<feature type="transmembrane region" description="Helical" evidence="6">
    <location>
        <begin position="672"/>
        <end position="692"/>
    </location>
</feature>
<keyword evidence="2" id="KW-1003">Cell membrane</keyword>
<keyword evidence="5 6" id="KW-0472">Membrane</keyword>
<sequence>MMWNNYLITSTRSLTKRKLYTLINIGGLALGIACFILLFLFLQNEWTYDRFHKNANELYRINLKYGEIDQPLQDLALTPSALAPAIKSFPEIKAQTRVYMPNMQVANGNKSFNESRFLYAEAPFFSMFSFPLIEGNAATALNGPNMVVVTASMADKYFGTTNVTGKTIKVNDKNYLITGVAKDAPSNSHLKFDFVGSYSSLGIEDKWGSANYYTYVQLTNKSLDQSLHRQLTTMVKEQMGAVSDKYTFDLIPESIKDIHLYSKAENSVEPGGNLTYDYMLAITAILLLGIACINFMNLATARSADRAKEVGVRKVMGAVKKELLTQFLTESAIITFFALILGITVALLCLPRFNDLTNSHLSFFSDWKLSIVLLLVFIFTTLMAGVYPAFFLAKFKPVQVLKGKTPINKGGGLRKGLVVFQFTAAAFFIICTLVVGEQLSYIQNKNLGQERSHVLVLNGSRFDSNTLAAFKTNLLQQSGVEQVSASYDSPVSIGGGYGINRIEGKPANYSMDITAMPSEKDYLQTMGIKLIAGEALADADIQDVLKNDENSKHHFYLNESAIKKLGWTPAEAIGKAMSLNGRNGTVKGVMKDFHFASLRQKIQPLIVFPEYNWFGEILVKVNGQNIQHTIAGIENSWNSYQPGKAFEYHFMDDDFNSLYKAEFQAGKLLNTFSSIVILISCLGLIGLAAYTAEQRTKELGIRKVLGATTGNLIVLLSKDYIKLVLIALLFAIPLGGYFMHKWLTGFAYHTSMSVKIFMITGVAAVGTALITVCIQSVKAALKNPITSLKSE</sequence>
<feature type="transmembrane region" description="Helical" evidence="6">
    <location>
        <begin position="323"/>
        <end position="347"/>
    </location>
</feature>
<dbReference type="EMBL" id="QPMM01000003">
    <property type="protein sequence ID" value="RFS24054.1"/>
    <property type="molecule type" value="Genomic_DNA"/>
</dbReference>
<dbReference type="OrthoDB" id="1451596at2"/>
<evidence type="ECO:0000259" key="8">
    <source>
        <dbReference type="Pfam" id="PF12704"/>
    </source>
</evidence>
<evidence type="ECO:0000256" key="3">
    <source>
        <dbReference type="ARBA" id="ARBA00022692"/>
    </source>
</evidence>
<dbReference type="AlphaFoldDB" id="A0A3E1YDH4"/>
<feature type="transmembrane region" description="Helical" evidence="6">
    <location>
        <begin position="21"/>
        <end position="42"/>
    </location>
</feature>
<reference evidence="9 10" key="1">
    <citation type="submission" date="2018-07" db="EMBL/GenBank/DDBJ databases">
        <title>Chitinophaga K2CV101002-2 sp. nov., isolated from a monsoon evergreen broad-leaved forest soil.</title>
        <authorList>
            <person name="Lv Y."/>
        </authorList>
    </citation>
    <scope>NUCLEOTIDE SEQUENCE [LARGE SCALE GENOMIC DNA]</scope>
    <source>
        <strain evidence="9 10">GDMCC 1.1288</strain>
    </source>
</reference>
<comment type="subcellular location">
    <subcellularLocation>
        <location evidence="1">Cell membrane</location>
        <topology evidence="1">Multi-pass membrane protein</topology>
    </subcellularLocation>
</comment>
<evidence type="ECO:0000313" key="9">
    <source>
        <dbReference type="EMBL" id="RFS24054.1"/>
    </source>
</evidence>
<evidence type="ECO:0000259" key="7">
    <source>
        <dbReference type="Pfam" id="PF02687"/>
    </source>
</evidence>
<organism evidence="9 10">
    <name type="scientific">Chitinophaga silvatica</name>
    <dbReference type="NCBI Taxonomy" id="2282649"/>
    <lineage>
        <taxon>Bacteria</taxon>
        <taxon>Pseudomonadati</taxon>
        <taxon>Bacteroidota</taxon>
        <taxon>Chitinophagia</taxon>
        <taxon>Chitinophagales</taxon>
        <taxon>Chitinophagaceae</taxon>
        <taxon>Chitinophaga</taxon>
    </lineage>
</organism>
<evidence type="ECO:0000256" key="5">
    <source>
        <dbReference type="ARBA" id="ARBA00023136"/>
    </source>
</evidence>
<evidence type="ECO:0000256" key="1">
    <source>
        <dbReference type="ARBA" id="ARBA00004651"/>
    </source>
</evidence>
<evidence type="ECO:0000313" key="10">
    <source>
        <dbReference type="Proteomes" id="UP000260644"/>
    </source>
</evidence>
<keyword evidence="4 6" id="KW-1133">Transmembrane helix</keyword>
<comment type="caution">
    <text evidence="9">The sequence shown here is derived from an EMBL/GenBank/DDBJ whole genome shotgun (WGS) entry which is preliminary data.</text>
</comment>
<evidence type="ECO:0000256" key="6">
    <source>
        <dbReference type="SAM" id="Phobius"/>
    </source>
</evidence>
<dbReference type="RefSeq" id="WP_116975376.1">
    <property type="nucleotide sequence ID" value="NZ_QPMM01000003.1"/>
</dbReference>
<dbReference type="InterPro" id="IPR003838">
    <property type="entry name" value="ABC3_permease_C"/>
</dbReference>
<feature type="transmembrane region" description="Helical" evidence="6">
    <location>
        <begin position="720"/>
        <end position="740"/>
    </location>
</feature>
<evidence type="ECO:0000256" key="4">
    <source>
        <dbReference type="ARBA" id="ARBA00022989"/>
    </source>
</evidence>
<accession>A0A3E1YDH4</accession>
<feature type="transmembrane region" description="Helical" evidence="6">
    <location>
        <begin position="416"/>
        <end position="436"/>
    </location>
</feature>
<feature type="transmembrane region" description="Helical" evidence="6">
    <location>
        <begin position="278"/>
        <end position="299"/>
    </location>
</feature>
<dbReference type="InterPro" id="IPR050250">
    <property type="entry name" value="Macrolide_Exporter_MacB"/>
</dbReference>
<feature type="transmembrane region" description="Helical" evidence="6">
    <location>
        <begin position="367"/>
        <end position="395"/>
    </location>
</feature>
<proteinExistence type="predicted"/>
<protein>
    <submittedName>
        <fullName evidence="9">ABC transporter permease</fullName>
    </submittedName>
</protein>
<dbReference type="Pfam" id="PF02687">
    <property type="entry name" value="FtsX"/>
    <property type="match status" value="2"/>
</dbReference>
<dbReference type="Pfam" id="PF12704">
    <property type="entry name" value="MacB_PCD"/>
    <property type="match status" value="1"/>
</dbReference>
<dbReference type="GO" id="GO:0022857">
    <property type="term" value="F:transmembrane transporter activity"/>
    <property type="evidence" value="ECO:0007669"/>
    <property type="project" value="TreeGrafter"/>
</dbReference>
<name>A0A3E1YDH4_9BACT</name>
<keyword evidence="3 6" id="KW-0812">Transmembrane</keyword>
<dbReference type="InterPro" id="IPR025857">
    <property type="entry name" value="MacB_PCD"/>
</dbReference>
<gene>
    <name evidence="9" type="ORF">DVR12_09225</name>
</gene>
<feature type="domain" description="MacB-like periplasmic core" evidence="8">
    <location>
        <begin position="21"/>
        <end position="232"/>
    </location>
</feature>
<feature type="domain" description="ABC3 transporter permease C-terminal" evidence="7">
    <location>
        <begin position="671"/>
        <end position="783"/>
    </location>
</feature>
<dbReference type="PANTHER" id="PTHR30572">
    <property type="entry name" value="MEMBRANE COMPONENT OF TRANSPORTER-RELATED"/>
    <property type="match status" value="1"/>
</dbReference>
<feature type="transmembrane region" description="Helical" evidence="6">
    <location>
        <begin position="752"/>
        <end position="774"/>
    </location>
</feature>
<evidence type="ECO:0000256" key="2">
    <source>
        <dbReference type="ARBA" id="ARBA00022475"/>
    </source>
</evidence>
<dbReference type="PANTHER" id="PTHR30572:SF18">
    <property type="entry name" value="ABC-TYPE MACROLIDE FAMILY EXPORT SYSTEM PERMEASE COMPONENT 2"/>
    <property type="match status" value="1"/>
</dbReference>
<dbReference type="GO" id="GO:0005886">
    <property type="term" value="C:plasma membrane"/>
    <property type="evidence" value="ECO:0007669"/>
    <property type="project" value="UniProtKB-SubCell"/>
</dbReference>